<protein>
    <submittedName>
        <fullName evidence="7">Lipopolysaccharide transport periplasmic protein LptA</fullName>
    </submittedName>
</protein>
<dbReference type="InterPro" id="IPR052037">
    <property type="entry name" value="LPS_export_LptA"/>
</dbReference>
<dbReference type="STRING" id="1475481.GCA_000953855_01816"/>
<feature type="compositionally biased region" description="Low complexity" evidence="4">
    <location>
        <begin position="165"/>
        <end position="197"/>
    </location>
</feature>
<evidence type="ECO:0000313" key="8">
    <source>
        <dbReference type="Proteomes" id="UP000253740"/>
    </source>
</evidence>
<evidence type="ECO:0000256" key="3">
    <source>
        <dbReference type="ARBA" id="ARBA00022764"/>
    </source>
</evidence>
<evidence type="ECO:0000256" key="5">
    <source>
        <dbReference type="SAM" id="SignalP"/>
    </source>
</evidence>
<dbReference type="GO" id="GO:0001530">
    <property type="term" value="F:lipopolysaccharide binding"/>
    <property type="evidence" value="ECO:0007669"/>
    <property type="project" value="InterPro"/>
</dbReference>
<dbReference type="InterPro" id="IPR014340">
    <property type="entry name" value="LptA"/>
</dbReference>
<dbReference type="GO" id="GO:0009279">
    <property type="term" value="C:cell outer membrane"/>
    <property type="evidence" value="ECO:0007669"/>
    <property type="project" value="TreeGrafter"/>
</dbReference>
<keyword evidence="8" id="KW-1185">Reference proteome</keyword>
<dbReference type="AlphaFoldDB" id="A0A0K8QNL7"/>
<evidence type="ECO:0000313" key="7">
    <source>
        <dbReference type="EMBL" id="GAP66473.1"/>
    </source>
</evidence>
<dbReference type="RefSeq" id="WP_062537069.1">
    <property type="nucleotide sequence ID" value="NZ_DF970209.1"/>
</dbReference>
<dbReference type="PANTHER" id="PTHR36504">
    <property type="entry name" value="LIPOPOLYSACCHARIDE EXPORT SYSTEM PROTEIN LPTA"/>
    <property type="match status" value="1"/>
</dbReference>
<evidence type="ECO:0000256" key="1">
    <source>
        <dbReference type="ARBA" id="ARBA00022448"/>
    </source>
</evidence>
<dbReference type="GO" id="GO:0015920">
    <property type="term" value="P:lipopolysaccharide transport"/>
    <property type="evidence" value="ECO:0007669"/>
    <property type="project" value="InterPro"/>
</dbReference>
<dbReference type="Gene3D" id="2.60.450.10">
    <property type="entry name" value="Lipopolysaccharide (LPS) transport protein A like domain"/>
    <property type="match status" value="1"/>
</dbReference>
<feature type="chain" id="PRO_5005514941" evidence="5">
    <location>
        <begin position="23"/>
        <end position="197"/>
    </location>
</feature>
<dbReference type="Pfam" id="PF03968">
    <property type="entry name" value="LptD_N"/>
    <property type="match status" value="1"/>
</dbReference>
<dbReference type="GO" id="GO:0017089">
    <property type="term" value="F:glycolipid transfer activity"/>
    <property type="evidence" value="ECO:0007669"/>
    <property type="project" value="TreeGrafter"/>
</dbReference>
<evidence type="ECO:0000256" key="2">
    <source>
        <dbReference type="ARBA" id="ARBA00022729"/>
    </source>
</evidence>
<keyword evidence="2 5" id="KW-0732">Signal</keyword>
<evidence type="ECO:0000259" key="6">
    <source>
        <dbReference type="Pfam" id="PF03968"/>
    </source>
</evidence>
<dbReference type="Proteomes" id="UP000253740">
    <property type="component" value="Unassembled WGS sequence"/>
</dbReference>
<keyword evidence="3" id="KW-0574">Periplasm</keyword>
<keyword evidence="1" id="KW-0813">Transport</keyword>
<gene>
    <name evidence="7" type="ORF">MBSD_n1781</name>
</gene>
<dbReference type="InterPro" id="IPR005653">
    <property type="entry name" value="OstA-like_N"/>
</dbReference>
<dbReference type="PANTHER" id="PTHR36504:SF1">
    <property type="entry name" value="LIPOPOLYSACCHARIDE EXPORT SYSTEM PROTEIN LPTA"/>
    <property type="match status" value="1"/>
</dbReference>
<reference evidence="7" key="1">
    <citation type="submission" date="2015-08" db="EMBL/GenBank/DDBJ databases">
        <title>Complete DNA Sequence of Pseudomonas syringae pv. actinidiae, the Causal Agent of Kiwifruit Canker Disease.</title>
        <authorList>
            <person name="Rikkerink E.H.A."/>
            <person name="Fineran P.C."/>
        </authorList>
    </citation>
    <scope>NUCLEOTIDE SEQUENCE</scope>
    <source>
        <strain evidence="7">SkMP5</strain>
    </source>
</reference>
<evidence type="ECO:0000256" key="4">
    <source>
        <dbReference type="SAM" id="MobiDB-lite"/>
    </source>
</evidence>
<proteinExistence type="predicted"/>
<dbReference type="EMBL" id="DF970209">
    <property type="protein sequence ID" value="GAP66473.1"/>
    <property type="molecule type" value="Genomic_DNA"/>
</dbReference>
<dbReference type="NCBIfam" id="TIGR03002">
    <property type="entry name" value="outer_YhbN_LptA"/>
    <property type="match status" value="1"/>
</dbReference>
<feature type="region of interest" description="Disordered" evidence="4">
    <location>
        <begin position="160"/>
        <end position="197"/>
    </location>
</feature>
<sequence length="197" mass="19965">MRRIAELALLAAGLAAVTPAFALKSDADQPVSIDAQKFSGRQGDKVTYAVAVHMTQGSFVADGDAATGYFDPNDAIDRAVLTGSPAKVQQKLDDGSMMYGHADTIDYRVSANTVILTGNASIVQTGKGEYHGARLVYNTDSGEVSGEGGAEGRVHMILQPKKKPAAAPAAAAPAAPAPASSTAAPAAGSTGPSGQPR</sequence>
<feature type="domain" description="Organic solvent tolerance-like N-terminal" evidence="6">
    <location>
        <begin position="33"/>
        <end position="142"/>
    </location>
</feature>
<organism evidence="7">
    <name type="scientific">Mizugakiibacter sediminis</name>
    <dbReference type="NCBI Taxonomy" id="1475481"/>
    <lineage>
        <taxon>Bacteria</taxon>
        <taxon>Pseudomonadati</taxon>
        <taxon>Pseudomonadota</taxon>
        <taxon>Gammaproteobacteria</taxon>
        <taxon>Lysobacterales</taxon>
        <taxon>Rhodanobacteraceae</taxon>
        <taxon>Mizugakiibacter</taxon>
    </lineage>
</organism>
<feature type="signal peptide" evidence="5">
    <location>
        <begin position="1"/>
        <end position="22"/>
    </location>
</feature>
<name>A0A0K8QNL7_9GAMM</name>
<dbReference type="GO" id="GO:0030288">
    <property type="term" value="C:outer membrane-bounded periplasmic space"/>
    <property type="evidence" value="ECO:0007669"/>
    <property type="project" value="TreeGrafter"/>
</dbReference>
<accession>A0A0K8QNL7</accession>